<comment type="caution">
    <text evidence="1">The sequence shown here is derived from an EMBL/GenBank/DDBJ whole genome shotgun (WGS) entry which is preliminary data.</text>
</comment>
<gene>
    <name evidence="1" type="ORF">CFP56_000801</name>
</gene>
<accession>A0AAW0IPK8</accession>
<organism evidence="1 2">
    <name type="scientific">Quercus suber</name>
    <name type="common">Cork oak</name>
    <dbReference type="NCBI Taxonomy" id="58331"/>
    <lineage>
        <taxon>Eukaryota</taxon>
        <taxon>Viridiplantae</taxon>
        <taxon>Streptophyta</taxon>
        <taxon>Embryophyta</taxon>
        <taxon>Tracheophyta</taxon>
        <taxon>Spermatophyta</taxon>
        <taxon>Magnoliopsida</taxon>
        <taxon>eudicotyledons</taxon>
        <taxon>Gunneridae</taxon>
        <taxon>Pentapetalae</taxon>
        <taxon>rosids</taxon>
        <taxon>fabids</taxon>
        <taxon>Fagales</taxon>
        <taxon>Fagaceae</taxon>
        <taxon>Quercus</taxon>
    </lineage>
</organism>
<reference evidence="1 2" key="1">
    <citation type="journal article" date="2018" name="Sci. Data">
        <title>The draft genome sequence of cork oak.</title>
        <authorList>
            <person name="Ramos A.M."/>
            <person name="Usie A."/>
            <person name="Barbosa P."/>
            <person name="Barros P.M."/>
            <person name="Capote T."/>
            <person name="Chaves I."/>
            <person name="Simoes F."/>
            <person name="Abreu I."/>
            <person name="Carrasquinho I."/>
            <person name="Faro C."/>
            <person name="Guimaraes J.B."/>
            <person name="Mendonca D."/>
            <person name="Nobrega F."/>
            <person name="Rodrigues L."/>
            <person name="Saibo N.J.M."/>
            <person name="Varela M.C."/>
            <person name="Egas C."/>
            <person name="Matos J."/>
            <person name="Miguel C.M."/>
            <person name="Oliveira M.M."/>
            <person name="Ricardo C.P."/>
            <person name="Goncalves S."/>
        </authorList>
    </citation>
    <scope>NUCLEOTIDE SEQUENCE [LARGE SCALE GENOMIC DNA]</scope>
    <source>
        <strain evidence="2">cv. HL8</strain>
    </source>
</reference>
<name>A0AAW0IPK8_QUESU</name>
<proteinExistence type="predicted"/>
<dbReference type="EMBL" id="PKMF04000963">
    <property type="protein sequence ID" value="KAK7816051.1"/>
    <property type="molecule type" value="Genomic_DNA"/>
</dbReference>
<dbReference type="Proteomes" id="UP000237347">
    <property type="component" value="Unassembled WGS sequence"/>
</dbReference>
<sequence>MATHLRGVTGVLEIRMCGSDWTEG</sequence>
<protein>
    <submittedName>
        <fullName evidence="1">Uncharacterized protein</fullName>
    </submittedName>
</protein>
<dbReference type="AlphaFoldDB" id="A0AAW0IPK8"/>
<evidence type="ECO:0000313" key="2">
    <source>
        <dbReference type="Proteomes" id="UP000237347"/>
    </source>
</evidence>
<evidence type="ECO:0000313" key="1">
    <source>
        <dbReference type="EMBL" id="KAK7816051.1"/>
    </source>
</evidence>
<keyword evidence="2" id="KW-1185">Reference proteome</keyword>